<reference evidence="1" key="1">
    <citation type="journal article" date="2023" name="Plant Biotechnol. J.">
        <title>Chromosome-level wild Hevea brasiliensis genome provides new tools for genomic-assisted breeding and valuable loci to elevate rubber yield.</title>
        <authorList>
            <person name="Cheng H."/>
            <person name="Song X."/>
            <person name="Hu Y."/>
            <person name="Wu T."/>
            <person name="Yang Q."/>
            <person name="An Z."/>
            <person name="Feng S."/>
            <person name="Deng Z."/>
            <person name="Wu W."/>
            <person name="Zeng X."/>
            <person name="Tu M."/>
            <person name="Wang X."/>
            <person name="Huang H."/>
        </authorList>
    </citation>
    <scope>NUCLEOTIDE SEQUENCE</scope>
    <source>
        <strain evidence="1">MT/VB/25A 57/8</strain>
    </source>
</reference>
<dbReference type="Proteomes" id="UP001174677">
    <property type="component" value="Chromosome 3"/>
</dbReference>
<dbReference type="EMBL" id="JARPOI010000003">
    <property type="protein sequence ID" value="KAJ9184893.1"/>
    <property type="molecule type" value="Genomic_DNA"/>
</dbReference>
<gene>
    <name evidence="1" type="ORF">P3X46_004578</name>
</gene>
<evidence type="ECO:0000313" key="1">
    <source>
        <dbReference type="EMBL" id="KAJ9184893.1"/>
    </source>
</evidence>
<organism evidence="1 2">
    <name type="scientific">Hevea brasiliensis</name>
    <name type="common">Para rubber tree</name>
    <name type="synonym">Siphonia brasiliensis</name>
    <dbReference type="NCBI Taxonomy" id="3981"/>
    <lineage>
        <taxon>Eukaryota</taxon>
        <taxon>Viridiplantae</taxon>
        <taxon>Streptophyta</taxon>
        <taxon>Embryophyta</taxon>
        <taxon>Tracheophyta</taxon>
        <taxon>Spermatophyta</taxon>
        <taxon>Magnoliopsida</taxon>
        <taxon>eudicotyledons</taxon>
        <taxon>Gunneridae</taxon>
        <taxon>Pentapetalae</taxon>
        <taxon>rosids</taxon>
        <taxon>fabids</taxon>
        <taxon>Malpighiales</taxon>
        <taxon>Euphorbiaceae</taxon>
        <taxon>Crotonoideae</taxon>
        <taxon>Micrandreae</taxon>
        <taxon>Hevea</taxon>
    </lineage>
</organism>
<comment type="caution">
    <text evidence="1">The sequence shown here is derived from an EMBL/GenBank/DDBJ whole genome shotgun (WGS) entry which is preliminary data.</text>
</comment>
<protein>
    <submittedName>
        <fullName evidence="1">Uncharacterized protein</fullName>
    </submittedName>
</protein>
<proteinExistence type="predicted"/>
<sequence>MSEIWRRKVSGFSSFFVRSTTIRPLDRPSETTYGLRKRKGTWWYDQIRQMLPVTGGRPPCAVVVLWL</sequence>
<name>A0ABQ9MY39_HEVBR</name>
<keyword evidence="2" id="KW-1185">Reference proteome</keyword>
<accession>A0ABQ9MY39</accession>
<evidence type="ECO:0000313" key="2">
    <source>
        <dbReference type="Proteomes" id="UP001174677"/>
    </source>
</evidence>